<keyword evidence="10" id="KW-1185">Reference proteome</keyword>
<dbReference type="InterPro" id="IPR016177">
    <property type="entry name" value="DNA-bd_dom_sf"/>
</dbReference>
<dbReference type="PRINTS" id="PR00367">
    <property type="entry name" value="ETHRSPELEMNT"/>
</dbReference>
<feature type="compositionally biased region" description="Basic and acidic residues" evidence="7">
    <location>
        <begin position="154"/>
        <end position="169"/>
    </location>
</feature>
<comment type="subcellular location">
    <subcellularLocation>
        <location evidence="1">Nucleus</location>
    </subcellularLocation>
</comment>
<dbReference type="CDD" id="cd00018">
    <property type="entry name" value="AP2"/>
    <property type="match status" value="1"/>
</dbReference>
<feature type="domain" description="AP2/ERF" evidence="8">
    <location>
        <begin position="22"/>
        <end position="79"/>
    </location>
</feature>
<dbReference type="GO" id="GO:0003677">
    <property type="term" value="F:DNA binding"/>
    <property type="evidence" value="ECO:0007669"/>
    <property type="project" value="UniProtKB-KW"/>
</dbReference>
<dbReference type="OrthoDB" id="4955136at2759"/>
<evidence type="ECO:0000256" key="4">
    <source>
        <dbReference type="ARBA" id="ARBA00023125"/>
    </source>
</evidence>
<sequence length="537" mass="60356">MDTTPKSELDLNKTKSVEVKEQYRGVRRRPWGTYAAEIRDPKIGARVWLGTFNSAIEAAKAYDKAAFEIRGRRASLNFPLEIGPPAAQSNAATQIENDGGPEITMDGSKTVKGEDDGDESCPNNAIDGVGPFTVTEQGSGVAISPSRESPLIRLRNDDNDNDNHDGDVDDKKDKFKWTDQSLLTMCDIINKYIATYGRNSPFKWTDLQLEFEKISHHKFNNVKALKNKYAAMRKHYNLLKSLINGEIGLLTSSTGKLDCSNDWWEKKIKENPDFKRIRKKQPSKELQEAWNQLFENVGVDSCMVPSTSGQLHDVNIEDECDDQVDVSVDVSSEHTKGDSQLVNKETEEPACLSSHINETSQEDVLVPNRGDRCNQCRKVVETSIKPTSVQMKRKTTPTQQRPFKMTNANVNDVGDFSISASISVINRMVEEGLMASCSELWCFAVSLCEDDVKREIFLSLPGNVGRLAWLQYKQTLATMVAVDSSNHILYRQVEREIDGWRTVYEDGDKWGCNLQTKKIAGTYVEVMIAKDLFANNQ</sequence>
<keyword evidence="2" id="KW-0611">Plant defense</keyword>
<dbReference type="InterPro" id="IPR036955">
    <property type="entry name" value="AP2/ERF_dom_sf"/>
</dbReference>
<dbReference type="PANTHER" id="PTHR31190:SF167">
    <property type="entry name" value="ETHYLENE-RESPONSIVE TRANSCRIPTION FACTOR ERF112"/>
    <property type="match status" value="1"/>
</dbReference>
<dbReference type="GO" id="GO:0009873">
    <property type="term" value="P:ethylene-activated signaling pathway"/>
    <property type="evidence" value="ECO:0007669"/>
    <property type="project" value="InterPro"/>
</dbReference>
<organism evidence="9 10">
    <name type="scientific">Mikania micrantha</name>
    <name type="common">bitter vine</name>
    <dbReference type="NCBI Taxonomy" id="192012"/>
    <lineage>
        <taxon>Eukaryota</taxon>
        <taxon>Viridiplantae</taxon>
        <taxon>Streptophyta</taxon>
        <taxon>Embryophyta</taxon>
        <taxon>Tracheophyta</taxon>
        <taxon>Spermatophyta</taxon>
        <taxon>Magnoliopsida</taxon>
        <taxon>eudicotyledons</taxon>
        <taxon>Gunneridae</taxon>
        <taxon>Pentapetalae</taxon>
        <taxon>asterids</taxon>
        <taxon>campanulids</taxon>
        <taxon>Asterales</taxon>
        <taxon>Asteraceae</taxon>
        <taxon>Asteroideae</taxon>
        <taxon>Heliantheae alliance</taxon>
        <taxon>Eupatorieae</taxon>
        <taxon>Mikania</taxon>
    </lineage>
</organism>
<evidence type="ECO:0000256" key="6">
    <source>
        <dbReference type="ARBA" id="ARBA00023242"/>
    </source>
</evidence>
<keyword evidence="6" id="KW-0539">Nucleus</keyword>
<dbReference type="SMART" id="SM00380">
    <property type="entry name" value="AP2"/>
    <property type="match status" value="1"/>
</dbReference>
<evidence type="ECO:0000259" key="8">
    <source>
        <dbReference type="PROSITE" id="PS51032"/>
    </source>
</evidence>
<dbReference type="Pfam" id="PF00847">
    <property type="entry name" value="AP2"/>
    <property type="match status" value="1"/>
</dbReference>
<proteinExistence type="predicted"/>
<evidence type="ECO:0000256" key="2">
    <source>
        <dbReference type="ARBA" id="ARBA00022821"/>
    </source>
</evidence>
<dbReference type="GO" id="GO:0006952">
    <property type="term" value="P:defense response"/>
    <property type="evidence" value="ECO:0007669"/>
    <property type="project" value="UniProtKB-KW"/>
</dbReference>
<dbReference type="PROSITE" id="PS51032">
    <property type="entry name" value="AP2_ERF"/>
    <property type="match status" value="1"/>
</dbReference>
<keyword evidence="3" id="KW-0805">Transcription regulation</keyword>
<evidence type="ECO:0000256" key="1">
    <source>
        <dbReference type="ARBA" id="ARBA00004123"/>
    </source>
</evidence>
<keyword evidence="4" id="KW-0238">DNA-binding</keyword>
<dbReference type="EMBL" id="SZYD01000013">
    <property type="protein sequence ID" value="KAD4385028.1"/>
    <property type="molecule type" value="Genomic_DNA"/>
</dbReference>
<dbReference type="AlphaFoldDB" id="A0A5N6N6W9"/>
<evidence type="ECO:0000256" key="3">
    <source>
        <dbReference type="ARBA" id="ARBA00023015"/>
    </source>
</evidence>
<evidence type="ECO:0000256" key="5">
    <source>
        <dbReference type="ARBA" id="ARBA00023163"/>
    </source>
</evidence>
<dbReference type="GO" id="GO:0003700">
    <property type="term" value="F:DNA-binding transcription factor activity"/>
    <property type="evidence" value="ECO:0007669"/>
    <property type="project" value="InterPro"/>
</dbReference>
<dbReference type="FunFam" id="3.30.730.10:FF:000001">
    <property type="entry name" value="Ethylene-responsive transcription factor 2"/>
    <property type="match status" value="1"/>
</dbReference>
<name>A0A5N6N6W9_9ASTR</name>
<keyword evidence="5" id="KW-0804">Transcription</keyword>
<evidence type="ECO:0000313" key="9">
    <source>
        <dbReference type="EMBL" id="KAD4385028.1"/>
    </source>
</evidence>
<dbReference type="SUPFAM" id="SSF54171">
    <property type="entry name" value="DNA-binding domain"/>
    <property type="match status" value="1"/>
</dbReference>
<feature type="region of interest" description="Disordered" evidence="7">
    <location>
        <begin position="89"/>
        <end position="169"/>
    </location>
</feature>
<dbReference type="Proteomes" id="UP000326396">
    <property type="component" value="Linkage Group LG3"/>
</dbReference>
<dbReference type="InterPro" id="IPR044808">
    <property type="entry name" value="ERF_plant"/>
</dbReference>
<evidence type="ECO:0000313" key="10">
    <source>
        <dbReference type="Proteomes" id="UP000326396"/>
    </source>
</evidence>
<dbReference type="InterPro" id="IPR001471">
    <property type="entry name" value="AP2/ERF_dom"/>
</dbReference>
<protein>
    <recommendedName>
        <fullName evidence="8">AP2/ERF domain-containing protein</fullName>
    </recommendedName>
</protein>
<gene>
    <name evidence="9" type="ORF">E3N88_25196</name>
</gene>
<reference evidence="9 10" key="1">
    <citation type="submission" date="2019-05" db="EMBL/GenBank/DDBJ databases">
        <title>Mikania micrantha, genome provides insights into the molecular mechanism of rapid growth.</title>
        <authorList>
            <person name="Liu B."/>
        </authorList>
    </citation>
    <scope>NUCLEOTIDE SEQUENCE [LARGE SCALE GENOMIC DNA]</scope>
    <source>
        <strain evidence="9">NLD-2019</strain>
        <tissue evidence="9">Leaf</tissue>
    </source>
</reference>
<comment type="caution">
    <text evidence="9">The sequence shown here is derived from an EMBL/GenBank/DDBJ whole genome shotgun (WGS) entry which is preliminary data.</text>
</comment>
<dbReference type="PANTHER" id="PTHR31190">
    <property type="entry name" value="DNA-BINDING DOMAIN"/>
    <property type="match status" value="1"/>
</dbReference>
<dbReference type="Gene3D" id="3.30.730.10">
    <property type="entry name" value="AP2/ERF domain"/>
    <property type="match status" value="1"/>
</dbReference>
<accession>A0A5N6N6W9</accession>
<dbReference type="GO" id="GO:0005634">
    <property type="term" value="C:nucleus"/>
    <property type="evidence" value="ECO:0007669"/>
    <property type="project" value="UniProtKB-SubCell"/>
</dbReference>
<evidence type="ECO:0000256" key="7">
    <source>
        <dbReference type="SAM" id="MobiDB-lite"/>
    </source>
</evidence>